<dbReference type="EMBL" id="BMZR01000007">
    <property type="protein sequence ID" value="GHD37163.1"/>
    <property type="molecule type" value="Genomic_DNA"/>
</dbReference>
<comment type="caution">
    <text evidence="1">The sequence shown here is derived from an EMBL/GenBank/DDBJ whole genome shotgun (WGS) entry which is preliminary data.</text>
</comment>
<name>A0ABQ3GU72_9GAMM</name>
<protein>
    <submittedName>
        <fullName evidence="1">Uncharacterized protein</fullName>
    </submittedName>
</protein>
<sequence>MQSVNGQGAEQNMVVSLTRMLQSFGQAQDDLPTRAAKHVQQGAIAPNAEDDASPADSIIHNQDSARDENAISERLPLTPPERADRICQALSQVNDIRTPTPLTDRYLSNRAAMRPTNRPPFDPDTLWYLKHGRCPIMTELIDVVDEATLNAMPIEAVAILDRINGKLKRYREWSSELNEQQQQQHNERQFVIDKLVSESIPEALHHYEQLQRFSPHRTKNTMMQGKMTAGDMLTDLFLEIDYELDELLDELHQTVMNRLASTHRYVKSRTKS</sequence>
<organism evidence="1 2">
    <name type="scientific">Psychrobacter glaciei</name>
    <dbReference type="NCBI Taxonomy" id="619771"/>
    <lineage>
        <taxon>Bacteria</taxon>
        <taxon>Pseudomonadati</taxon>
        <taxon>Pseudomonadota</taxon>
        <taxon>Gammaproteobacteria</taxon>
        <taxon>Moraxellales</taxon>
        <taxon>Moraxellaceae</taxon>
        <taxon>Psychrobacter</taxon>
    </lineage>
</organism>
<accession>A0ABQ3GU72</accession>
<proteinExistence type="predicted"/>
<dbReference type="RefSeq" id="WP_227676218.1">
    <property type="nucleotide sequence ID" value="NZ_BMZR01000007.1"/>
</dbReference>
<reference evidence="2" key="1">
    <citation type="journal article" date="2019" name="Int. J. Syst. Evol. Microbiol.">
        <title>The Global Catalogue of Microorganisms (GCM) 10K type strain sequencing project: providing services to taxonomists for standard genome sequencing and annotation.</title>
        <authorList>
            <consortium name="The Broad Institute Genomics Platform"/>
            <consortium name="The Broad Institute Genome Sequencing Center for Infectious Disease"/>
            <person name="Wu L."/>
            <person name="Ma J."/>
        </authorList>
    </citation>
    <scope>NUCLEOTIDE SEQUENCE [LARGE SCALE GENOMIC DNA]</scope>
    <source>
        <strain evidence="2">KCTC 42280</strain>
    </source>
</reference>
<evidence type="ECO:0000313" key="2">
    <source>
        <dbReference type="Proteomes" id="UP000610203"/>
    </source>
</evidence>
<evidence type="ECO:0000313" key="1">
    <source>
        <dbReference type="EMBL" id="GHD37163.1"/>
    </source>
</evidence>
<dbReference type="Proteomes" id="UP000610203">
    <property type="component" value="Unassembled WGS sequence"/>
</dbReference>
<keyword evidence="2" id="KW-1185">Reference proteome</keyword>
<gene>
    <name evidence="1" type="ORF">GCM10016272_25000</name>
</gene>